<feature type="transmembrane region" description="Helical" evidence="2">
    <location>
        <begin position="52"/>
        <end position="72"/>
    </location>
</feature>
<feature type="transmembrane region" description="Helical" evidence="2">
    <location>
        <begin position="107"/>
        <end position="131"/>
    </location>
</feature>
<sequence length="296" mass="29967">MTANGSVTAATRARARRQGIVTGAVGLAALIIGALIVSGLFGGFAWSSLYALVPQLHTLAWAAVVAFALPYVGGRDVRLAVVAVALAPLFAAVAAFVQLGVQGGGALFVVAGWQALTLTCAALLGAMAGVIDARRAAGGAPGAEDGQETHDDSPATDDAPASDAGAARRRRDGALSVAVLISLAVGGSLMLALPVEWFDVHFSIWTAADPPTADEIARYEWTAALALVAAASAVVLAVVRRRRGLIVASAITVVLGLGAAFVFQVPSGRFIPEPEPVVLEVDYPVCYGTTGDCPGG</sequence>
<protein>
    <submittedName>
        <fullName evidence="3">Uncharacterized protein</fullName>
    </submittedName>
</protein>
<name>A0AA40VPN5_9MICO</name>
<keyword evidence="2" id="KW-0812">Transmembrane</keyword>
<feature type="region of interest" description="Disordered" evidence="1">
    <location>
        <begin position="139"/>
        <end position="164"/>
    </location>
</feature>
<keyword evidence="2" id="KW-1133">Transmembrane helix</keyword>
<feature type="transmembrane region" description="Helical" evidence="2">
    <location>
        <begin position="246"/>
        <end position="265"/>
    </location>
</feature>
<dbReference type="RefSeq" id="WP_183500943.1">
    <property type="nucleotide sequence ID" value="NZ_BAABCO010000003.1"/>
</dbReference>
<reference evidence="3 4" key="1">
    <citation type="submission" date="2020-08" db="EMBL/GenBank/DDBJ databases">
        <title>Sequencing the genomes of 1000 actinobacteria strains.</title>
        <authorList>
            <person name="Klenk H.-P."/>
        </authorList>
    </citation>
    <scope>NUCLEOTIDE SEQUENCE [LARGE SCALE GENOMIC DNA]</scope>
    <source>
        <strain evidence="3 4">DSM 19600</strain>
    </source>
</reference>
<feature type="transmembrane region" description="Helical" evidence="2">
    <location>
        <begin position="221"/>
        <end position="239"/>
    </location>
</feature>
<evidence type="ECO:0000256" key="2">
    <source>
        <dbReference type="SAM" id="Phobius"/>
    </source>
</evidence>
<feature type="transmembrane region" description="Helical" evidence="2">
    <location>
        <begin position="20"/>
        <end position="46"/>
    </location>
</feature>
<evidence type="ECO:0000313" key="3">
    <source>
        <dbReference type="EMBL" id="MBB4141468.1"/>
    </source>
</evidence>
<feature type="transmembrane region" description="Helical" evidence="2">
    <location>
        <begin position="174"/>
        <end position="193"/>
    </location>
</feature>
<proteinExistence type="predicted"/>
<feature type="transmembrane region" description="Helical" evidence="2">
    <location>
        <begin position="79"/>
        <end position="101"/>
    </location>
</feature>
<organism evidence="3 4">
    <name type="scientific">Microbacterium invictum</name>
    <dbReference type="NCBI Taxonomy" id="515415"/>
    <lineage>
        <taxon>Bacteria</taxon>
        <taxon>Bacillati</taxon>
        <taxon>Actinomycetota</taxon>
        <taxon>Actinomycetes</taxon>
        <taxon>Micrococcales</taxon>
        <taxon>Microbacteriaceae</taxon>
        <taxon>Microbacterium</taxon>
    </lineage>
</organism>
<evidence type="ECO:0000313" key="4">
    <source>
        <dbReference type="Proteomes" id="UP000549113"/>
    </source>
</evidence>
<gene>
    <name evidence="3" type="ORF">BKA10_003262</name>
</gene>
<keyword evidence="2" id="KW-0472">Membrane</keyword>
<comment type="caution">
    <text evidence="3">The sequence shown here is derived from an EMBL/GenBank/DDBJ whole genome shotgun (WGS) entry which is preliminary data.</text>
</comment>
<dbReference type="EMBL" id="JACIFH010000001">
    <property type="protein sequence ID" value="MBB4141468.1"/>
    <property type="molecule type" value="Genomic_DNA"/>
</dbReference>
<accession>A0AA40VPN5</accession>
<keyword evidence="4" id="KW-1185">Reference proteome</keyword>
<evidence type="ECO:0000256" key="1">
    <source>
        <dbReference type="SAM" id="MobiDB-lite"/>
    </source>
</evidence>
<dbReference type="Proteomes" id="UP000549113">
    <property type="component" value="Unassembled WGS sequence"/>
</dbReference>
<dbReference type="AlphaFoldDB" id="A0AA40VPN5"/>